<dbReference type="UniPathway" id="UPA00391"/>
<dbReference type="Proteomes" id="UP000198817">
    <property type="component" value="Unassembled WGS sequence"/>
</dbReference>
<evidence type="ECO:0000313" key="10">
    <source>
        <dbReference type="EMBL" id="SFU34282.1"/>
    </source>
</evidence>
<protein>
    <recommendedName>
        <fullName evidence="8">7-carboxy-7-deazaguanine synthase</fullName>
        <shortName evidence="8">CDG synthase</shortName>
        <ecNumber evidence="8">4.3.99.3</ecNumber>
    </recommendedName>
    <alternativeName>
        <fullName evidence="8">Queuosine biosynthesis protein QueE</fullName>
    </alternativeName>
</protein>
<comment type="cofactor">
    <cofactor evidence="8">
        <name>S-adenosyl-L-methionine</name>
        <dbReference type="ChEBI" id="CHEBI:59789"/>
    </cofactor>
    <text evidence="8">Binds 1 S-adenosyl-L-methionine per subunit.</text>
</comment>
<feature type="domain" description="Radical SAM core" evidence="9">
    <location>
        <begin position="20"/>
        <end position="221"/>
    </location>
</feature>
<organism evidence="10 11">
    <name type="scientific">Eubacterium pyruvativorans</name>
    <dbReference type="NCBI Taxonomy" id="155865"/>
    <lineage>
        <taxon>Bacteria</taxon>
        <taxon>Bacillati</taxon>
        <taxon>Bacillota</taxon>
        <taxon>Clostridia</taxon>
        <taxon>Eubacteriales</taxon>
        <taxon>Eubacteriaceae</taxon>
        <taxon>Eubacterium</taxon>
    </lineage>
</organism>
<keyword evidence="1 8" id="KW-0004">4Fe-4S</keyword>
<dbReference type="PANTHER" id="PTHR42836">
    <property type="entry name" value="7-CARBOXY-7-DEAZAGUANINE SYNTHASE"/>
    <property type="match status" value="1"/>
</dbReference>
<feature type="binding site" evidence="8">
    <location>
        <position position="37"/>
    </location>
    <ligand>
        <name>[4Fe-4S] cluster</name>
        <dbReference type="ChEBI" id="CHEBI:49883"/>
        <note>4Fe-4S-S-AdoMet</note>
    </ligand>
</feature>
<dbReference type="EC" id="4.3.99.3" evidence="8"/>
<keyword evidence="7 8" id="KW-0456">Lyase</keyword>
<accession>A0A1I7FDL7</accession>
<comment type="cofactor">
    <cofactor evidence="8">
        <name>[4Fe-4S] cluster</name>
        <dbReference type="ChEBI" id="CHEBI:49883"/>
    </cofactor>
    <text evidence="8">Binds 1 [4Fe-4S] cluster. The cluster is coordinated with 3 cysteines and an exchangeable S-adenosyl-L-methionine.</text>
</comment>
<keyword evidence="11" id="KW-1185">Reference proteome</keyword>
<comment type="function">
    <text evidence="8">Catalyzes the complex heterocyclic radical-mediated conversion of 6-carboxy-5,6,7,8-tetrahydropterin (CPH4) to 7-carboxy-7-deazaguanine (CDG), a step common to the biosynthetic pathways of all 7-deazapurine-containing compounds.</text>
</comment>
<evidence type="ECO:0000256" key="6">
    <source>
        <dbReference type="ARBA" id="ARBA00023014"/>
    </source>
</evidence>
<sequence length="221" mass="24416">MSVSLTVNEIFGSIDGEGLTAGGLACFIRLAGCNLRCSYCDTGYALEAGDGREMTVPEILAKVRRIGYRHVTLTGGEPLIHPGAEELIDALLEEGRLVNIETNGSVPVRPYQKPGVMITMDWKCPGSGMEEAMLPENPELLREGDVLKFVCEASDFDAVRRVLEEHALRCWVYLSPVFGKVRPEQLVDFLKSLADSGLDTEKIRVQVQLHKVIWDPEERGV</sequence>
<feature type="binding site" evidence="8">
    <location>
        <position position="74"/>
    </location>
    <ligand>
        <name>substrate</name>
    </ligand>
</feature>
<evidence type="ECO:0000256" key="1">
    <source>
        <dbReference type="ARBA" id="ARBA00022485"/>
    </source>
</evidence>
<feature type="binding site" evidence="8">
    <location>
        <position position="33"/>
    </location>
    <ligand>
        <name>[4Fe-4S] cluster</name>
        <dbReference type="ChEBI" id="CHEBI:49883"/>
        <note>4Fe-4S-S-AdoMet</note>
    </ligand>
</feature>
<keyword evidence="4 8" id="KW-0460">Magnesium</keyword>
<evidence type="ECO:0000256" key="3">
    <source>
        <dbReference type="ARBA" id="ARBA00022723"/>
    </source>
</evidence>
<dbReference type="STRING" id="155865.SAMN05216515_10192"/>
<feature type="binding site" evidence="8">
    <location>
        <begin position="39"/>
        <end position="41"/>
    </location>
    <ligand>
        <name>S-adenosyl-L-methionine</name>
        <dbReference type="ChEBI" id="CHEBI:59789"/>
    </ligand>
</feature>
<dbReference type="PANTHER" id="PTHR42836:SF1">
    <property type="entry name" value="7-CARBOXY-7-DEAZAGUANINE SYNTHASE"/>
    <property type="match status" value="1"/>
</dbReference>
<dbReference type="EMBL" id="FPBT01000002">
    <property type="protein sequence ID" value="SFU34282.1"/>
    <property type="molecule type" value="Genomic_DNA"/>
</dbReference>
<dbReference type="GO" id="GO:0016840">
    <property type="term" value="F:carbon-nitrogen lyase activity"/>
    <property type="evidence" value="ECO:0007669"/>
    <property type="project" value="UniProtKB-UniRule"/>
</dbReference>
<dbReference type="CDD" id="cd01335">
    <property type="entry name" value="Radical_SAM"/>
    <property type="match status" value="1"/>
</dbReference>
<reference evidence="10 11" key="1">
    <citation type="submission" date="2016-10" db="EMBL/GenBank/DDBJ databases">
        <authorList>
            <person name="de Groot N.N."/>
        </authorList>
    </citation>
    <scope>NUCLEOTIDE SEQUENCE [LARGE SCALE GENOMIC DNA]</scope>
    <source>
        <strain evidence="10 11">KHGC13</strain>
    </source>
</reference>
<feature type="binding site" evidence="8">
    <location>
        <position position="76"/>
    </location>
    <ligand>
        <name>S-adenosyl-L-methionine</name>
        <dbReference type="ChEBI" id="CHEBI:59789"/>
    </ligand>
</feature>
<dbReference type="GO" id="GO:0008616">
    <property type="term" value="P:tRNA queuosine(34) biosynthetic process"/>
    <property type="evidence" value="ECO:0007669"/>
    <property type="project" value="UniProtKB-UniRule"/>
</dbReference>
<evidence type="ECO:0000259" key="9">
    <source>
        <dbReference type="PROSITE" id="PS51918"/>
    </source>
</evidence>
<feature type="binding site" evidence="8">
    <location>
        <begin position="14"/>
        <end position="16"/>
    </location>
    <ligand>
        <name>substrate</name>
    </ligand>
</feature>
<comment type="caution">
    <text evidence="8">Lacks conserved residue(s) required for the propagation of feature annotation.</text>
</comment>
<keyword evidence="8" id="KW-0671">Queuosine biosynthesis</keyword>
<dbReference type="InterPro" id="IPR007197">
    <property type="entry name" value="rSAM"/>
</dbReference>
<dbReference type="Gene3D" id="3.20.20.70">
    <property type="entry name" value="Aldolase class I"/>
    <property type="match status" value="1"/>
</dbReference>
<dbReference type="InterPro" id="IPR013785">
    <property type="entry name" value="Aldolase_TIM"/>
</dbReference>
<comment type="pathway">
    <text evidence="8">Purine metabolism; 7-cyano-7-deazaguanine biosynthesis.</text>
</comment>
<dbReference type="HAMAP" id="MF_00917">
    <property type="entry name" value="QueE"/>
    <property type="match status" value="1"/>
</dbReference>
<comment type="cofactor">
    <cofactor evidence="8">
        <name>Mg(2+)</name>
        <dbReference type="ChEBI" id="CHEBI:18420"/>
    </cofactor>
</comment>
<dbReference type="SFLD" id="SFLDS00029">
    <property type="entry name" value="Radical_SAM"/>
    <property type="match status" value="1"/>
</dbReference>
<dbReference type="PIRSF" id="PIRSF000370">
    <property type="entry name" value="QueE"/>
    <property type="match status" value="1"/>
</dbReference>
<dbReference type="GO" id="GO:0051539">
    <property type="term" value="F:4 iron, 4 sulfur cluster binding"/>
    <property type="evidence" value="ECO:0007669"/>
    <property type="project" value="UniProtKB-UniRule"/>
</dbReference>
<dbReference type="AlphaFoldDB" id="A0A1I7FDL7"/>
<evidence type="ECO:0000313" key="11">
    <source>
        <dbReference type="Proteomes" id="UP000198817"/>
    </source>
</evidence>
<feature type="binding site" evidence="8">
    <location>
        <position position="29"/>
    </location>
    <ligand>
        <name>substrate</name>
    </ligand>
</feature>
<comment type="catalytic activity">
    <reaction evidence="8">
        <text>6-carboxy-5,6,7,8-tetrahydropterin + H(+) = 7-carboxy-7-carbaguanine + NH4(+)</text>
        <dbReference type="Rhea" id="RHEA:27974"/>
        <dbReference type="ChEBI" id="CHEBI:15378"/>
        <dbReference type="ChEBI" id="CHEBI:28938"/>
        <dbReference type="ChEBI" id="CHEBI:61032"/>
        <dbReference type="ChEBI" id="CHEBI:61036"/>
        <dbReference type="EC" id="4.3.99.3"/>
    </reaction>
</comment>
<keyword evidence="5 8" id="KW-0408">Iron</keyword>
<proteinExistence type="inferred from homology"/>
<feature type="binding site" evidence="8">
    <location>
        <position position="42"/>
    </location>
    <ligand>
        <name>Mg(2+)</name>
        <dbReference type="ChEBI" id="CHEBI:18420"/>
    </ligand>
</feature>
<dbReference type="InterPro" id="IPR024924">
    <property type="entry name" value="7-CO-7-deazaguanine_synth-like"/>
</dbReference>
<evidence type="ECO:0000256" key="8">
    <source>
        <dbReference type="HAMAP-Rule" id="MF_00917"/>
    </source>
</evidence>
<evidence type="ECO:0000256" key="4">
    <source>
        <dbReference type="ARBA" id="ARBA00022842"/>
    </source>
</evidence>
<keyword evidence="3 8" id="KW-0479">Metal-binding</keyword>
<dbReference type="InterPro" id="IPR058240">
    <property type="entry name" value="rSAM_sf"/>
</dbReference>
<gene>
    <name evidence="8" type="primary">queE</name>
    <name evidence="10" type="ORF">SAMN05216508_10275</name>
</gene>
<evidence type="ECO:0000256" key="2">
    <source>
        <dbReference type="ARBA" id="ARBA00022691"/>
    </source>
</evidence>
<comment type="subunit">
    <text evidence="8">Homodimer.</text>
</comment>
<dbReference type="Pfam" id="PF04055">
    <property type="entry name" value="Radical_SAM"/>
    <property type="match status" value="1"/>
</dbReference>
<name>A0A1I7FDL7_9FIRM</name>
<dbReference type="PROSITE" id="PS51918">
    <property type="entry name" value="RADICAL_SAM"/>
    <property type="match status" value="1"/>
</dbReference>
<comment type="similarity">
    <text evidence="8">Belongs to the radical SAM superfamily. 7-carboxy-7-deazaguanine synthase family.</text>
</comment>
<dbReference type="RefSeq" id="WP_090469722.1">
    <property type="nucleotide sequence ID" value="NZ_FOWF01000001.1"/>
</dbReference>
<dbReference type="OrthoDB" id="9792276at2"/>
<feature type="binding site" evidence="8">
    <location>
        <position position="40"/>
    </location>
    <ligand>
        <name>[4Fe-4S] cluster</name>
        <dbReference type="ChEBI" id="CHEBI:49883"/>
        <note>4Fe-4S-S-AdoMet</note>
    </ligand>
</feature>
<dbReference type="GO" id="GO:0000287">
    <property type="term" value="F:magnesium ion binding"/>
    <property type="evidence" value="ECO:0007669"/>
    <property type="project" value="UniProtKB-UniRule"/>
</dbReference>
<dbReference type="GO" id="GO:1904047">
    <property type="term" value="F:S-adenosyl-L-methionine binding"/>
    <property type="evidence" value="ECO:0007669"/>
    <property type="project" value="UniProtKB-UniRule"/>
</dbReference>
<evidence type="ECO:0000256" key="7">
    <source>
        <dbReference type="ARBA" id="ARBA00023239"/>
    </source>
</evidence>
<keyword evidence="6 8" id="KW-0411">Iron-sulfur</keyword>
<evidence type="ECO:0000256" key="5">
    <source>
        <dbReference type="ARBA" id="ARBA00023004"/>
    </source>
</evidence>
<dbReference type="SUPFAM" id="SSF102114">
    <property type="entry name" value="Radical SAM enzymes"/>
    <property type="match status" value="1"/>
</dbReference>
<keyword evidence="2 8" id="KW-0949">S-adenosyl-L-methionine</keyword>